<dbReference type="InterPro" id="IPR005467">
    <property type="entry name" value="His_kinase_dom"/>
</dbReference>
<feature type="transmembrane region" description="Helical" evidence="6">
    <location>
        <begin position="189"/>
        <end position="212"/>
    </location>
</feature>
<dbReference type="InterPro" id="IPR050736">
    <property type="entry name" value="Sensor_HK_Regulatory"/>
</dbReference>
<keyword evidence="3" id="KW-0808">Transferase</keyword>
<dbReference type="InterPro" id="IPR004358">
    <property type="entry name" value="Sig_transdc_His_kin-like_C"/>
</dbReference>
<evidence type="ECO:0000259" key="7">
    <source>
        <dbReference type="PROSITE" id="PS50109"/>
    </source>
</evidence>
<dbReference type="EC" id="2.7.13.3" evidence="2"/>
<protein>
    <recommendedName>
        <fullName evidence="2">histidine kinase</fullName>
        <ecNumber evidence="2">2.7.13.3</ecNumber>
    </recommendedName>
</protein>
<dbReference type="SMART" id="SM00387">
    <property type="entry name" value="HATPase_c"/>
    <property type="match status" value="1"/>
</dbReference>
<keyword evidence="9" id="KW-1185">Reference proteome</keyword>
<dbReference type="InterPro" id="IPR011622">
    <property type="entry name" value="7TMR_DISM_rcpt_extracell_dom2"/>
</dbReference>
<keyword evidence="4 8" id="KW-0418">Kinase</keyword>
<dbReference type="PANTHER" id="PTHR43711">
    <property type="entry name" value="TWO-COMPONENT HISTIDINE KINASE"/>
    <property type="match status" value="1"/>
</dbReference>
<dbReference type="Pfam" id="PF07696">
    <property type="entry name" value="7TMR-DISMED2"/>
    <property type="match status" value="1"/>
</dbReference>
<dbReference type="InterPro" id="IPR036890">
    <property type="entry name" value="HATPase_C_sf"/>
</dbReference>
<gene>
    <name evidence="8" type="ORF">NCF85_00980</name>
</gene>
<keyword evidence="6" id="KW-0472">Membrane</keyword>
<feature type="transmembrane region" description="Helical" evidence="6">
    <location>
        <begin position="313"/>
        <end position="336"/>
    </location>
</feature>
<feature type="transmembrane region" description="Helical" evidence="6">
    <location>
        <begin position="285"/>
        <end position="307"/>
    </location>
</feature>
<evidence type="ECO:0000256" key="3">
    <source>
        <dbReference type="ARBA" id="ARBA00022679"/>
    </source>
</evidence>
<feature type="domain" description="Histidine kinase" evidence="7">
    <location>
        <begin position="450"/>
        <end position="663"/>
    </location>
</feature>
<evidence type="ECO:0000256" key="5">
    <source>
        <dbReference type="ARBA" id="ARBA00023012"/>
    </source>
</evidence>
<evidence type="ECO:0000256" key="6">
    <source>
        <dbReference type="SAM" id="Phobius"/>
    </source>
</evidence>
<evidence type="ECO:0000256" key="1">
    <source>
        <dbReference type="ARBA" id="ARBA00000085"/>
    </source>
</evidence>
<keyword evidence="5" id="KW-0902">Two-component regulatory system</keyword>
<dbReference type="Pfam" id="PF07695">
    <property type="entry name" value="7TMR-DISM_7TM"/>
    <property type="match status" value="1"/>
</dbReference>
<keyword evidence="6" id="KW-1133">Transmembrane helix</keyword>
<dbReference type="InterPro" id="IPR003594">
    <property type="entry name" value="HATPase_dom"/>
</dbReference>
<dbReference type="PRINTS" id="PR00344">
    <property type="entry name" value="BCTRLSENSOR"/>
</dbReference>
<organism evidence="8 9">
    <name type="scientific">Qipengyuania citrea</name>
    <dbReference type="NCBI Taxonomy" id="225971"/>
    <lineage>
        <taxon>Bacteria</taxon>
        <taxon>Pseudomonadati</taxon>
        <taxon>Pseudomonadota</taxon>
        <taxon>Alphaproteobacteria</taxon>
        <taxon>Sphingomonadales</taxon>
        <taxon>Erythrobacteraceae</taxon>
        <taxon>Qipengyuania</taxon>
    </lineage>
</organism>
<comment type="catalytic activity">
    <reaction evidence="1">
        <text>ATP + protein L-histidine = ADP + protein N-phospho-L-histidine.</text>
        <dbReference type="EC" id="2.7.13.3"/>
    </reaction>
</comment>
<accession>A0ABY4U656</accession>
<dbReference type="PANTHER" id="PTHR43711:SF1">
    <property type="entry name" value="HISTIDINE KINASE 1"/>
    <property type="match status" value="1"/>
</dbReference>
<dbReference type="Pfam" id="PF02518">
    <property type="entry name" value="HATPase_c"/>
    <property type="match status" value="1"/>
</dbReference>
<dbReference type="Gene3D" id="3.30.565.10">
    <property type="entry name" value="Histidine kinase-like ATPase, C-terminal domain"/>
    <property type="match status" value="1"/>
</dbReference>
<dbReference type="GO" id="GO:0016301">
    <property type="term" value="F:kinase activity"/>
    <property type="evidence" value="ECO:0007669"/>
    <property type="project" value="UniProtKB-KW"/>
</dbReference>
<name>A0ABY4U656_9SPHN</name>
<proteinExistence type="predicted"/>
<keyword evidence="6" id="KW-0812">Transmembrane</keyword>
<evidence type="ECO:0000256" key="2">
    <source>
        <dbReference type="ARBA" id="ARBA00012438"/>
    </source>
</evidence>
<dbReference type="Proteomes" id="UP001056619">
    <property type="component" value="Chromosome"/>
</dbReference>
<feature type="transmembrane region" description="Helical" evidence="6">
    <location>
        <begin position="375"/>
        <end position="397"/>
    </location>
</feature>
<dbReference type="PROSITE" id="PS50109">
    <property type="entry name" value="HIS_KIN"/>
    <property type="match status" value="1"/>
</dbReference>
<dbReference type="SUPFAM" id="SSF55874">
    <property type="entry name" value="ATPase domain of HSP90 chaperone/DNA topoisomerase II/histidine kinase"/>
    <property type="match status" value="1"/>
</dbReference>
<feature type="transmembrane region" description="Helical" evidence="6">
    <location>
        <begin position="348"/>
        <end position="369"/>
    </location>
</feature>
<dbReference type="EMBL" id="CP098494">
    <property type="protein sequence ID" value="USA61587.1"/>
    <property type="molecule type" value="Genomic_DNA"/>
</dbReference>
<reference evidence="8 9" key="1">
    <citation type="submission" date="2022-06" db="EMBL/GenBank/DDBJ databases">
        <authorList>
            <person name="Liu G."/>
        </authorList>
    </citation>
    <scope>NUCLEOTIDE SEQUENCE [LARGE SCALE GENOMIC DNA]</scope>
    <source>
        <strain evidence="8 9">E4</strain>
    </source>
</reference>
<sequence>MASHSWLTALVAFVLAFWPQALRADELPPAIELKPDVSATDVVAHIRYTRDRDALEGLSLTAFLNQRLQPISGRAAHFGAPGDRIALAIRVRNVGQEAGSWIVSTGRGSLSFFRMYESRGDRLALLVDGTDPSAAAENLRTYQAFSSELLLQPNEERTIVIDFRSENSTYMPLVIQTYGDFFSDRRTNIAMVAGVVLGVLVLIFLNFVFFSITGHREFAWLALAQALFALNTVHAEGYLTIFFLPDSPMLGVAIEDAIKCGFAAAMTQFARSFMRTAELFPRRDLFLKIVIAVSLLVIALQAGLAIYEPALRNAIHAIAWLVAVVVALYLPFLAVAGMRTIGRQLWPLLIGWGSLALFIVYAAVASMGVFDWLPINWHLAGPVGLFESLMVTLALGLHLKKLQADKREADSNYARSMAERLAISEDAQRLAEEKAFALATVNSQNALLHASGHDSQQVILALNSAVHVLDESGDPDNCELADMLRSSADYLAEIATTTMSGAAIVGENSGAATLSCFSLRHLAEPLIMMFRGSFAAKGLTLQDDIEEGPSIMSDRPVLMRALANILSNAYTYTSSGGARLSMRVTGGKLIIELTDTGEGIEESVLKQLHDDHANRATAGEKRQGTGSGFRSAKRLIEGLGGELTIVTSGPDGTIIRAILPGAFEKNRPCTIAELEGRAPGWHIIDVDGLPADETSIARRVDGRKLAAATYDDTTITRGRLSRSVDVILIKPLCCEMADHPLLKRESQQL</sequence>
<dbReference type="RefSeq" id="WP_301642202.1">
    <property type="nucleotide sequence ID" value="NZ_CP098494.1"/>
</dbReference>
<evidence type="ECO:0000313" key="9">
    <source>
        <dbReference type="Proteomes" id="UP001056619"/>
    </source>
</evidence>
<evidence type="ECO:0000313" key="8">
    <source>
        <dbReference type="EMBL" id="USA61587.1"/>
    </source>
</evidence>
<evidence type="ECO:0000256" key="4">
    <source>
        <dbReference type="ARBA" id="ARBA00022777"/>
    </source>
</evidence>
<dbReference type="InterPro" id="IPR011623">
    <property type="entry name" value="7TMR_DISM_rcpt_extracell_dom1"/>
</dbReference>